<gene>
    <name evidence="4" type="ORF">FNF29_05425</name>
    <name evidence="3" type="ORF">FNF29_08250</name>
</gene>
<proteinExistence type="predicted"/>
<dbReference type="PANTHER" id="PTHR21074">
    <property type="entry name" value="IQ AND UBIQUITIN-LIKE DOMAIN-CONTAINING PROTEIN"/>
    <property type="match status" value="1"/>
</dbReference>
<dbReference type="Proteomes" id="UP000323011">
    <property type="component" value="Unassembled WGS sequence"/>
</dbReference>
<dbReference type="SUPFAM" id="SSF54236">
    <property type="entry name" value="Ubiquitin-like"/>
    <property type="match status" value="1"/>
</dbReference>
<dbReference type="InterPro" id="IPR029071">
    <property type="entry name" value="Ubiquitin-like_domsf"/>
</dbReference>
<feature type="compositionally biased region" description="Low complexity" evidence="1">
    <location>
        <begin position="153"/>
        <end position="165"/>
    </location>
</feature>
<evidence type="ECO:0000256" key="1">
    <source>
        <dbReference type="SAM" id="MobiDB-lite"/>
    </source>
</evidence>
<reference evidence="4 5" key="1">
    <citation type="submission" date="2019-07" db="EMBL/GenBank/DDBJ databases">
        <title>Genomes of Cafeteria roenbergensis.</title>
        <authorList>
            <person name="Fischer M.G."/>
            <person name="Hackl T."/>
            <person name="Roman M."/>
        </authorList>
    </citation>
    <scope>NUCLEOTIDE SEQUENCE [LARGE SCALE GENOMIC DNA]</scope>
    <source>
        <strain evidence="4 5">BVI</strain>
    </source>
</reference>
<evidence type="ECO:0000313" key="4">
    <source>
        <dbReference type="EMBL" id="KAA0150185.1"/>
    </source>
</evidence>
<sequence length="622" mass="66297">MADAPMDDVYDGTGEEPDERTVMASSIATLAGPGVVIQFTIEPDGFIQPVEFPIETRVGALKEAIAEDMQIPAQHLVLRFLGRVAASHSTLQDCGLRNSRRIVEGNVVIDPTQTGDEYRMPRVLVVSVVNDDTGAVEREVIVRVSRASDDPDPAAAAAAAVAAAADGEEGGPEEDDPSASGRAGGGGSAAEDPWARGRKPFLGGFKDKRTGLQYHHAATQTSHARADPWAGRAPRVSRDTQTPKLVTRSAQTKREAATQMERRGLTISSDRDRVVVPQAYVSADEVEAEREGRVRLLQRCWRGHRARLAAAGLRAAREADAEAREAAAEAAAAEAAEQHRVMVERRMNPRTAGDFAALYGEVEAWRQAETARIKAADMSEASRKEALAQLLARQTRMLASVDGLRTQAKKDAQGSRVARMLDDMAQPQRWETGDGAVAVVHTPFSQRAAELKALYVALTTPPAELLAGSLGSADADALPDDVAKLMNAGGAAGAAAAAGGGSVGGGASSPDEAKDEDDVAASAAAAGGKSAEVRVKVLLQVKWTVKEFDCGLTREIVELIDREADLLARGRPQASLRSLRRRLGNLFLQFVETPEFNPEAARFQRVPRDLASRPNVMPIIKG</sequence>
<dbReference type="Pfam" id="PF25805">
    <property type="entry name" value="IQUB"/>
    <property type="match status" value="2"/>
</dbReference>
<dbReference type="PROSITE" id="PS50053">
    <property type="entry name" value="UBIQUITIN_2"/>
    <property type="match status" value="1"/>
</dbReference>
<dbReference type="EMBL" id="VLTN01000100">
    <property type="protein sequence ID" value="KAA0146108.1"/>
    <property type="molecule type" value="Genomic_DNA"/>
</dbReference>
<protein>
    <recommendedName>
        <fullName evidence="2">Ubiquitin-like domain-containing protein</fullName>
    </recommendedName>
</protein>
<feature type="domain" description="Ubiquitin-like" evidence="2">
    <location>
        <begin position="50"/>
        <end position="102"/>
    </location>
</feature>
<dbReference type="InterPro" id="IPR037695">
    <property type="entry name" value="IQUB"/>
</dbReference>
<dbReference type="PANTHER" id="PTHR21074:SF0">
    <property type="entry name" value="IQ AND UBIQUITIN-LIKE DOMAIN-CONTAINING PROTEIN"/>
    <property type="match status" value="1"/>
</dbReference>
<feature type="region of interest" description="Disordered" evidence="1">
    <location>
        <begin position="147"/>
        <end position="241"/>
    </location>
</feature>
<organism evidence="4 5">
    <name type="scientific">Cafeteria roenbergensis</name>
    <name type="common">Marine flagellate</name>
    <dbReference type="NCBI Taxonomy" id="33653"/>
    <lineage>
        <taxon>Eukaryota</taxon>
        <taxon>Sar</taxon>
        <taxon>Stramenopiles</taxon>
        <taxon>Bigyra</taxon>
        <taxon>Opalozoa</taxon>
        <taxon>Bicosoecida</taxon>
        <taxon>Cafeteriaceae</taxon>
        <taxon>Cafeteria</taxon>
    </lineage>
</organism>
<keyword evidence="5" id="KW-1185">Reference proteome</keyword>
<name>A0A5A8CB85_CAFRO</name>
<dbReference type="EMBL" id="VLTN01000036">
    <property type="protein sequence ID" value="KAA0150185.1"/>
    <property type="molecule type" value="Genomic_DNA"/>
</dbReference>
<evidence type="ECO:0000313" key="5">
    <source>
        <dbReference type="Proteomes" id="UP000323011"/>
    </source>
</evidence>
<dbReference type="Gene3D" id="3.10.20.90">
    <property type="entry name" value="Phosphatidylinositol 3-kinase Catalytic Subunit, Chain A, domain 1"/>
    <property type="match status" value="1"/>
</dbReference>
<feature type="compositionally biased region" description="Acidic residues" evidence="1">
    <location>
        <begin position="166"/>
        <end position="177"/>
    </location>
</feature>
<comment type="caution">
    <text evidence="4">The sequence shown here is derived from an EMBL/GenBank/DDBJ whole genome shotgun (WGS) entry which is preliminary data.</text>
</comment>
<accession>A0A5A8CB85</accession>
<evidence type="ECO:0000259" key="2">
    <source>
        <dbReference type="PROSITE" id="PS50053"/>
    </source>
</evidence>
<evidence type="ECO:0000313" key="3">
    <source>
        <dbReference type="EMBL" id="KAA0146108.1"/>
    </source>
</evidence>
<dbReference type="InterPro" id="IPR000626">
    <property type="entry name" value="Ubiquitin-like_dom"/>
</dbReference>
<dbReference type="InterPro" id="IPR057887">
    <property type="entry name" value="IQUB_helical"/>
</dbReference>
<dbReference type="OMA" id="THKGEYA"/>
<dbReference type="AlphaFoldDB" id="A0A5A8CB85"/>